<dbReference type="Proteomes" id="UP000251577">
    <property type="component" value="Unassembled WGS sequence"/>
</dbReference>
<feature type="transmembrane region" description="Helical" evidence="2">
    <location>
        <begin position="146"/>
        <end position="162"/>
    </location>
</feature>
<keyword evidence="2" id="KW-0472">Membrane</keyword>
<dbReference type="EMBL" id="QHCV01000036">
    <property type="protein sequence ID" value="RAV32140.1"/>
    <property type="molecule type" value="Genomic_DNA"/>
</dbReference>
<evidence type="ECO:0000256" key="1">
    <source>
        <dbReference type="SAM" id="MobiDB-lite"/>
    </source>
</evidence>
<proteinExistence type="predicted"/>
<feature type="transmembrane region" description="Helical" evidence="2">
    <location>
        <begin position="182"/>
        <end position="201"/>
    </location>
</feature>
<accession>A0A364V662</accession>
<feature type="transmembrane region" description="Helical" evidence="2">
    <location>
        <begin position="421"/>
        <end position="444"/>
    </location>
</feature>
<feature type="compositionally biased region" description="Basic and acidic residues" evidence="1">
    <location>
        <begin position="1"/>
        <end position="33"/>
    </location>
</feature>
<feature type="transmembrane region" description="Helical" evidence="2">
    <location>
        <begin position="213"/>
        <end position="233"/>
    </location>
</feature>
<evidence type="ECO:0000313" key="4">
    <source>
        <dbReference type="Proteomes" id="UP000251577"/>
    </source>
</evidence>
<comment type="caution">
    <text evidence="3">The sequence shown here is derived from an EMBL/GenBank/DDBJ whole genome shotgun (WGS) entry which is preliminary data.</text>
</comment>
<dbReference type="AlphaFoldDB" id="A0A364V662"/>
<feature type="compositionally biased region" description="Acidic residues" evidence="1">
    <location>
        <begin position="521"/>
        <end position="539"/>
    </location>
</feature>
<feature type="transmembrane region" description="Helical" evidence="2">
    <location>
        <begin position="96"/>
        <end position="116"/>
    </location>
</feature>
<gene>
    <name evidence="3" type="ORF">DLJ54_04650</name>
</gene>
<feature type="compositionally biased region" description="Low complexity" evidence="1">
    <location>
        <begin position="551"/>
        <end position="563"/>
    </location>
</feature>
<feature type="region of interest" description="Disordered" evidence="1">
    <location>
        <begin position="454"/>
        <end position="581"/>
    </location>
</feature>
<protein>
    <submittedName>
        <fullName evidence="3">Uncharacterized protein</fullName>
    </submittedName>
</protein>
<feature type="transmembrane region" description="Helical" evidence="2">
    <location>
        <begin position="359"/>
        <end position="377"/>
    </location>
</feature>
<keyword evidence="2" id="KW-0812">Transmembrane</keyword>
<dbReference type="Pfam" id="PF19877">
    <property type="entry name" value="DUF6350"/>
    <property type="match status" value="1"/>
</dbReference>
<feature type="transmembrane region" description="Helical" evidence="2">
    <location>
        <begin position="261"/>
        <end position="283"/>
    </location>
</feature>
<evidence type="ECO:0000256" key="2">
    <source>
        <dbReference type="SAM" id="Phobius"/>
    </source>
</evidence>
<sequence>MADRHASREAAQRRIREREERQQQEPKKAERPSRPAQPGEPERFPLPPSTSAAPGSPPARDPRVRSTGPARSTPQTRRGRWWATWGPHVRRFAPPLAINHGVTLAVIAAIAVIIGISRGFSVVPAAIGSMWMATILAPIKLQGAELGFLPMLPAAVVVYGYSRRITKILGDSISIRGLRAFVALALAIPVLLTLVAWFMIWDASSVYPVAAPNLAVALISALLVNGAAVGLGMRSRIWRALLLRRGLPTWPVESFRLATSWLKWMAAAGALGALAILVGNLGALTRSYGITDSTLSVVGLTVVGLVYLPNILIGAIAVLLGGEFSVGNGSASLFGVNNVNLPSVPVLAAVPNHDIPGGALWLAIPAAVTAWTLYRFLRHRSFIEAPIATAAGAGAFAGFLSYCIAWLSGGELGVFGQTGPLAWLAGLEAAAWLLLPGVALMAYLSRTGQRVLEDVEEPAETGGENVTDEGAETADDSETTDDAEDAVDVDEVDNEEADARNNSAAESPAEEPNSEQVSAAEDADTAEESDAAEEVETVEESPTPDSEQDVTPPEGTGEAAPGGVASQSKKSTEDEEEGTTP</sequence>
<evidence type="ECO:0000313" key="3">
    <source>
        <dbReference type="EMBL" id="RAV32140.1"/>
    </source>
</evidence>
<keyword evidence="4" id="KW-1185">Reference proteome</keyword>
<dbReference type="InterPro" id="IPR045931">
    <property type="entry name" value="DUF6350"/>
</dbReference>
<reference evidence="3 4" key="1">
    <citation type="journal article" date="2018" name="Syst. Appl. Microbiol.">
        <title>Corynebacterium heidelbergense sp. nov., isolated from the preen glands of Egyptian geese (Alopochen aegyptiacus).</title>
        <authorList>
            <person name="Braun M.S."/>
            <person name="Wang E."/>
            <person name="Zimmermann S."/>
            <person name="Wink M."/>
        </authorList>
    </citation>
    <scope>NUCLEOTIDE SEQUENCE [LARGE SCALE GENOMIC DNA]</scope>
    <source>
        <strain evidence="3 4">647</strain>
    </source>
</reference>
<feature type="transmembrane region" description="Helical" evidence="2">
    <location>
        <begin position="295"/>
        <end position="320"/>
    </location>
</feature>
<name>A0A364V662_9CORY</name>
<keyword evidence="2" id="KW-1133">Transmembrane helix</keyword>
<feature type="transmembrane region" description="Helical" evidence="2">
    <location>
        <begin position="389"/>
        <end position="409"/>
    </location>
</feature>
<feature type="region of interest" description="Disordered" evidence="1">
    <location>
        <begin position="1"/>
        <end position="79"/>
    </location>
</feature>
<organism evidence="3 4">
    <name type="scientific">Corynebacterium heidelbergense</name>
    <dbReference type="NCBI Taxonomy" id="2055947"/>
    <lineage>
        <taxon>Bacteria</taxon>
        <taxon>Bacillati</taxon>
        <taxon>Actinomycetota</taxon>
        <taxon>Actinomycetes</taxon>
        <taxon>Mycobacteriales</taxon>
        <taxon>Corynebacteriaceae</taxon>
        <taxon>Corynebacterium</taxon>
    </lineage>
</organism>
<feature type="compositionally biased region" description="Acidic residues" evidence="1">
    <location>
        <begin position="466"/>
        <end position="496"/>
    </location>
</feature>